<accession>A0ABW1IE01</accession>
<dbReference type="RefSeq" id="WP_379568480.1">
    <property type="nucleotide sequence ID" value="NZ_JBHSQK010000059.1"/>
</dbReference>
<keyword evidence="2" id="KW-1185">Reference proteome</keyword>
<evidence type="ECO:0000313" key="1">
    <source>
        <dbReference type="EMBL" id="MFC5950968.1"/>
    </source>
</evidence>
<dbReference type="Gene3D" id="1.10.8.1060">
    <property type="entry name" value="Corynebacterium glutamicum thioredoxin-dependent arsenate reductase, N-terminal domain"/>
    <property type="match status" value="1"/>
</dbReference>
<name>A0ABW1IE01_9PSEU</name>
<sequence>MTLTALPLTSAPVPAPSVEFDAVMPAIARLAREFAGQLSPRVVARVVRGCRADLSGVPAGAVPELLERLARQRLLDVDAERAERRGA</sequence>
<dbReference type="Proteomes" id="UP001596119">
    <property type="component" value="Unassembled WGS sequence"/>
</dbReference>
<gene>
    <name evidence="1" type="ORF">ACFQH9_22130</name>
</gene>
<organism evidence="1 2">
    <name type="scientific">Pseudonocardia lutea</name>
    <dbReference type="NCBI Taxonomy" id="2172015"/>
    <lineage>
        <taxon>Bacteria</taxon>
        <taxon>Bacillati</taxon>
        <taxon>Actinomycetota</taxon>
        <taxon>Actinomycetes</taxon>
        <taxon>Pseudonocardiales</taxon>
        <taxon>Pseudonocardiaceae</taxon>
        <taxon>Pseudonocardia</taxon>
    </lineage>
</organism>
<protein>
    <submittedName>
        <fullName evidence="1">Uncharacterized protein</fullName>
    </submittedName>
</protein>
<evidence type="ECO:0000313" key="2">
    <source>
        <dbReference type="Proteomes" id="UP001596119"/>
    </source>
</evidence>
<reference evidence="2" key="1">
    <citation type="journal article" date="2019" name="Int. J. Syst. Evol. Microbiol.">
        <title>The Global Catalogue of Microorganisms (GCM) 10K type strain sequencing project: providing services to taxonomists for standard genome sequencing and annotation.</title>
        <authorList>
            <consortium name="The Broad Institute Genomics Platform"/>
            <consortium name="The Broad Institute Genome Sequencing Center for Infectious Disease"/>
            <person name="Wu L."/>
            <person name="Ma J."/>
        </authorList>
    </citation>
    <scope>NUCLEOTIDE SEQUENCE [LARGE SCALE GENOMIC DNA]</scope>
    <source>
        <strain evidence="2">CGMCC 4.7397</strain>
    </source>
</reference>
<dbReference type="EMBL" id="JBHSQK010000059">
    <property type="protein sequence ID" value="MFC5950968.1"/>
    <property type="molecule type" value="Genomic_DNA"/>
</dbReference>
<proteinExistence type="predicted"/>
<comment type="caution">
    <text evidence="1">The sequence shown here is derived from an EMBL/GenBank/DDBJ whole genome shotgun (WGS) entry which is preliminary data.</text>
</comment>